<reference evidence="5 6" key="1">
    <citation type="submission" date="2018-11" db="EMBL/GenBank/DDBJ databases">
        <title>Sequencing the genomes of 1000 actinobacteria strains.</title>
        <authorList>
            <person name="Klenk H.-P."/>
        </authorList>
    </citation>
    <scope>NUCLEOTIDE SEQUENCE [LARGE SCALE GENOMIC DNA]</scope>
    <source>
        <strain evidence="5 6">DSM 44348</strain>
    </source>
</reference>
<dbReference type="InterPro" id="IPR013217">
    <property type="entry name" value="Methyltransf_12"/>
</dbReference>
<evidence type="ECO:0000256" key="2">
    <source>
        <dbReference type="ARBA" id="ARBA00022679"/>
    </source>
</evidence>
<dbReference type="Proteomes" id="UP000274843">
    <property type="component" value="Unassembled WGS sequence"/>
</dbReference>
<dbReference type="PANTHER" id="PTHR43464">
    <property type="entry name" value="METHYLTRANSFERASE"/>
    <property type="match status" value="1"/>
</dbReference>
<dbReference type="PANTHER" id="PTHR43464:SF19">
    <property type="entry name" value="UBIQUINONE BIOSYNTHESIS O-METHYLTRANSFERASE, MITOCHONDRIAL"/>
    <property type="match status" value="1"/>
</dbReference>
<evidence type="ECO:0000256" key="1">
    <source>
        <dbReference type="ARBA" id="ARBA00022603"/>
    </source>
</evidence>
<dbReference type="SUPFAM" id="SSF53335">
    <property type="entry name" value="S-adenosyl-L-methionine-dependent methyltransferases"/>
    <property type="match status" value="1"/>
</dbReference>
<dbReference type="AlphaFoldDB" id="A0A3N2H1M2"/>
<accession>A0A3N2H1M2</accession>
<sequence length="250" mass="26473">MRVRPGTGQAAVVERDLISRLAHADHPIAAPLGDAAVTALLERALPRGDERLLDLGCGGGEWLLRALALAPGATAEGVDVSEAALDHARREAARRGLAERLTLHQTDAAGFVPGQPADVVFCVGATHAFGGLRQALAAARKVLAPGGRVVVGEGYWEREPSAAAVEVLGDLADLPTTVDTITADGWVPLYGHLSTRHELDDYEWNWTGSLAARSLDQPDVLATAAAHRDEWLRGYRDCFGFATLLLAPLS</sequence>
<dbReference type="GO" id="GO:0008168">
    <property type="term" value="F:methyltransferase activity"/>
    <property type="evidence" value="ECO:0007669"/>
    <property type="project" value="UniProtKB-KW"/>
</dbReference>
<proteinExistence type="predicted"/>
<organism evidence="5 6">
    <name type="scientific">Amycolatopsis thermoflava</name>
    <dbReference type="NCBI Taxonomy" id="84480"/>
    <lineage>
        <taxon>Bacteria</taxon>
        <taxon>Bacillati</taxon>
        <taxon>Actinomycetota</taxon>
        <taxon>Actinomycetes</taxon>
        <taxon>Pseudonocardiales</taxon>
        <taxon>Pseudonocardiaceae</taxon>
        <taxon>Amycolatopsis</taxon>
        <taxon>Amycolatopsis methanolica group</taxon>
    </lineage>
</organism>
<comment type="caution">
    <text evidence="5">The sequence shown here is derived from an EMBL/GenBank/DDBJ whole genome shotgun (WGS) entry which is preliminary data.</text>
</comment>
<dbReference type="Pfam" id="PF08242">
    <property type="entry name" value="Methyltransf_12"/>
    <property type="match status" value="1"/>
</dbReference>
<gene>
    <name evidence="5" type="ORF">EDD35_5227</name>
</gene>
<feature type="domain" description="Methyltransferase type 12" evidence="4">
    <location>
        <begin position="53"/>
        <end position="149"/>
    </location>
</feature>
<keyword evidence="2 5" id="KW-0808">Transferase</keyword>
<keyword evidence="6" id="KW-1185">Reference proteome</keyword>
<dbReference type="CDD" id="cd02440">
    <property type="entry name" value="AdoMet_MTases"/>
    <property type="match status" value="1"/>
</dbReference>
<dbReference type="EMBL" id="RKHY01000001">
    <property type="protein sequence ID" value="ROS42826.1"/>
    <property type="molecule type" value="Genomic_DNA"/>
</dbReference>
<evidence type="ECO:0000313" key="6">
    <source>
        <dbReference type="Proteomes" id="UP000274843"/>
    </source>
</evidence>
<name>A0A3N2H1M2_9PSEU</name>
<dbReference type="GO" id="GO:0032259">
    <property type="term" value="P:methylation"/>
    <property type="evidence" value="ECO:0007669"/>
    <property type="project" value="UniProtKB-KW"/>
</dbReference>
<protein>
    <submittedName>
        <fullName evidence="5">Methyltransferase family protein</fullName>
    </submittedName>
</protein>
<evidence type="ECO:0000259" key="4">
    <source>
        <dbReference type="Pfam" id="PF08242"/>
    </source>
</evidence>
<dbReference type="Gene3D" id="3.40.50.150">
    <property type="entry name" value="Vaccinia Virus protein VP39"/>
    <property type="match status" value="1"/>
</dbReference>
<evidence type="ECO:0000256" key="3">
    <source>
        <dbReference type="ARBA" id="ARBA00022691"/>
    </source>
</evidence>
<keyword evidence="3" id="KW-0949">S-adenosyl-L-methionine</keyword>
<evidence type="ECO:0000313" key="5">
    <source>
        <dbReference type="EMBL" id="ROS42826.1"/>
    </source>
</evidence>
<dbReference type="InterPro" id="IPR029063">
    <property type="entry name" value="SAM-dependent_MTases_sf"/>
</dbReference>
<keyword evidence="1 5" id="KW-0489">Methyltransferase</keyword>